<dbReference type="InterPro" id="IPR002104">
    <property type="entry name" value="Integrase_catalytic"/>
</dbReference>
<proteinExistence type="predicted"/>
<dbReference type="CDD" id="cd00397">
    <property type="entry name" value="DNA_BRE_C"/>
    <property type="match status" value="1"/>
</dbReference>
<keyword evidence="1" id="KW-0233">DNA recombination</keyword>
<comment type="caution">
    <text evidence="3">The sequence shown here is derived from an EMBL/GenBank/DDBJ whole genome shotgun (WGS) entry which is preliminary data.</text>
</comment>
<evidence type="ECO:0000259" key="2">
    <source>
        <dbReference type="PROSITE" id="PS51898"/>
    </source>
</evidence>
<dbReference type="AlphaFoldDB" id="A0A0F9ART5"/>
<sequence>ILEYTYKNNNIRDFIIVGLVVATGARISEIRTILFNDLHLEERFFETGFIISARKSTLNKGKGLLFFYPEGFNKYINEYLNERPKDSEWLFPGYMEKHLSKSKTDLIYTGISKALEFHFSWHYFRRTRITEMAKMGCSLPISEGLMNHQASSVEGEFYIKLKINEKRDLYSKWDPFQKIRFFKI</sequence>
<feature type="non-terminal residue" evidence="3">
    <location>
        <position position="1"/>
    </location>
</feature>
<name>A0A0F9ART5_9ZZZZ</name>
<evidence type="ECO:0000256" key="1">
    <source>
        <dbReference type="ARBA" id="ARBA00023172"/>
    </source>
</evidence>
<evidence type="ECO:0000313" key="3">
    <source>
        <dbReference type="EMBL" id="KKL04342.1"/>
    </source>
</evidence>
<dbReference type="EMBL" id="LAZR01044563">
    <property type="protein sequence ID" value="KKL04342.1"/>
    <property type="molecule type" value="Genomic_DNA"/>
</dbReference>
<reference evidence="3" key="1">
    <citation type="journal article" date="2015" name="Nature">
        <title>Complex archaea that bridge the gap between prokaryotes and eukaryotes.</title>
        <authorList>
            <person name="Spang A."/>
            <person name="Saw J.H."/>
            <person name="Jorgensen S.L."/>
            <person name="Zaremba-Niedzwiedzka K."/>
            <person name="Martijn J."/>
            <person name="Lind A.E."/>
            <person name="van Eijk R."/>
            <person name="Schleper C."/>
            <person name="Guy L."/>
            <person name="Ettema T.J."/>
        </authorList>
    </citation>
    <scope>NUCLEOTIDE SEQUENCE</scope>
</reference>
<dbReference type="Gene3D" id="1.10.443.10">
    <property type="entry name" value="Intergrase catalytic core"/>
    <property type="match status" value="1"/>
</dbReference>
<dbReference type="GO" id="GO:0015074">
    <property type="term" value="P:DNA integration"/>
    <property type="evidence" value="ECO:0007669"/>
    <property type="project" value="InterPro"/>
</dbReference>
<dbReference type="InterPro" id="IPR011010">
    <property type="entry name" value="DNA_brk_join_enz"/>
</dbReference>
<protein>
    <recommendedName>
        <fullName evidence="2">Tyr recombinase domain-containing protein</fullName>
    </recommendedName>
</protein>
<dbReference type="GO" id="GO:0003677">
    <property type="term" value="F:DNA binding"/>
    <property type="evidence" value="ECO:0007669"/>
    <property type="project" value="InterPro"/>
</dbReference>
<accession>A0A0F9ART5</accession>
<dbReference type="GO" id="GO:0006310">
    <property type="term" value="P:DNA recombination"/>
    <property type="evidence" value="ECO:0007669"/>
    <property type="project" value="UniProtKB-KW"/>
</dbReference>
<dbReference type="Pfam" id="PF00589">
    <property type="entry name" value="Phage_integrase"/>
    <property type="match status" value="1"/>
</dbReference>
<dbReference type="SUPFAM" id="SSF56349">
    <property type="entry name" value="DNA breaking-rejoining enzymes"/>
    <property type="match status" value="1"/>
</dbReference>
<gene>
    <name evidence="3" type="ORF">LCGC14_2616990</name>
</gene>
<dbReference type="InterPro" id="IPR013762">
    <property type="entry name" value="Integrase-like_cat_sf"/>
</dbReference>
<feature type="domain" description="Tyr recombinase" evidence="2">
    <location>
        <begin position="1"/>
        <end position="171"/>
    </location>
</feature>
<dbReference type="PROSITE" id="PS51898">
    <property type="entry name" value="TYR_RECOMBINASE"/>
    <property type="match status" value="1"/>
</dbReference>
<organism evidence="3">
    <name type="scientific">marine sediment metagenome</name>
    <dbReference type="NCBI Taxonomy" id="412755"/>
    <lineage>
        <taxon>unclassified sequences</taxon>
        <taxon>metagenomes</taxon>
        <taxon>ecological metagenomes</taxon>
    </lineage>
</organism>